<evidence type="ECO:0000313" key="2">
    <source>
        <dbReference type="Proteomes" id="UP000307720"/>
    </source>
</evidence>
<comment type="caution">
    <text evidence="1">The sequence shown here is derived from an EMBL/GenBank/DDBJ whole genome shotgun (WGS) entry which is preliminary data.</text>
</comment>
<keyword evidence="2" id="KW-1185">Reference proteome</keyword>
<gene>
    <name evidence="1" type="ORF">E5357_03490</name>
</gene>
<dbReference type="EMBL" id="SRZB01000003">
    <property type="protein sequence ID" value="TGY00094.1"/>
    <property type="molecule type" value="Genomic_DNA"/>
</dbReference>
<dbReference type="Proteomes" id="UP000307720">
    <property type="component" value="Unassembled WGS sequence"/>
</dbReference>
<protein>
    <submittedName>
        <fullName evidence="1">ArsR family transcriptional regulator</fullName>
    </submittedName>
</protein>
<evidence type="ECO:0000313" key="1">
    <source>
        <dbReference type="EMBL" id="TGY00094.1"/>
    </source>
</evidence>
<sequence>MTDIELLHLVTAPTRYQIITLLLDYHYCVKAIATKLGISEPAVSQQMNVLKECGLVTGERLDYQMHYTVNRELLKKAANTMKLLLVASEKKQGDIENCDCEFAATCNRRGTVKKS</sequence>
<proteinExistence type="predicted"/>
<organism evidence="1 2">
    <name type="scientific">Hominisplanchenecus murintestinalis</name>
    <dbReference type="NCBI Taxonomy" id="2941517"/>
    <lineage>
        <taxon>Bacteria</taxon>
        <taxon>Bacillati</taxon>
        <taxon>Bacillota</taxon>
        <taxon>Clostridia</taxon>
        <taxon>Lachnospirales</taxon>
        <taxon>Lachnospiraceae</taxon>
        <taxon>Hominisplanchenecus</taxon>
    </lineage>
</organism>
<reference evidence="1" key="1">
    <citation type="submission" date="2019-04" db="EMBL/GenBank/DDBJ databases">
        <title>Microbes associate with the intestines of laboratory mice.</title>
        <authorList>
            <person name="Navarre W."/>
            <person name="Wong E."/>
            <person name="Huang K."/>
            <person name="Tropini C."/>
            <person name="Ng K."/>
            <person name="Yu B."/>
        </authorList>
    </citation>
    <scope>NUCLEOTIDE SEQUENCE</scope>
    <source>
        <strain evidence="1">NM72_1-8</strain>
    </source>
</reference>
<accession>A0AC61R1E0</accession>
<name>A0AC61R1E0_9FIRM</name>